<dbReference type="InterPro" id="IPR002575">
    <property type="entry name" value="Aminoglycoside_PTrfase"/>
</dbReference>
<dbReference type="InterPro" id="IPR011009">
    <property type="entry name" value="Kinase-like_dom_sf"/>
</dbReference>
<dbReference type="AlphaFoldDB" id="A0A4R4T1J6"/>
<evidence type="ECO:0000313" key="3">
    <source>
        <dbReference type="Proteomes" id="UP000295345"/>
    </source>
</evidence>
<name>A0A4R4T1J6_9ACTN</name>
<reference evidence="2 3" key="1">
    <citation type="submission" date="2019-03" db="EMBL/GenBank/DDBJ databases">
        <title>Draft genome sequences of novel Actinobacteria.</title>
        <authorList>
            <person name="Sahin N."/>
            <person name="Ay H."/>
            <person name="Saygin H."/>
        </authorList>
    </citation>
    <scope>NUCLEOTIDE SEQUENCE [LARGE SCALE GENOMIC DNA]</scope>
    <source>
        <strain evidence="2 3">DSM 41900</strain>
    </source>
</reference>
<proteinExistence type="predicted"/>
<feature type="domain" description="Aminoglycoside phosphotransferase" evidence="1">
    <location>
        <begin position="25"/>
        <end position="136"/>
    </location>
</feature>
<evidence type="ECO:0000259" key="1">
    <source>
        <dbReference type="Pfam" id="PF01636"/>
    </source>
</evidence>
<keyword evidence="3" id="KW-1185">Reference proteome</keyword>
<comment type="caution">
    <text evidence="2">The sequence shown here is derived from an EMBL/GenBank/DDBJ whole genome shotgun (WGS) entry which is preliminary data.</text>
</comment>
<feature type="non-terminal residue" evidence="2">
    <location>
        <position position="140"/>
    </location>
</feature>
<protein>
    <submittedName>
        <fullName evidence="2">Aminoglycoside phosphotransferase family protein</fullName>
    </submittedName>
</protein>
<evidence type="ECO:0000313" key="2">
    <source>
        <dbReference type="EMBL" id="TDC70537.1"/>
    </source>
</evidence>
<gene>
    <name evidence="2" type="ORF">E1283_24570</name>
</gene>
<dbReference type="Proteomes" id="UP000295345">
    <property type="component" value="Unassembled WGS sequence"/>
</dbReference>
<dbReference type="SUPFAM" id="SSF56112">
    <property type="entry name" value="Protein kinase-like (PK-like)"/>
    <property type="match status" value="1"/>
</dbReference>
<keyword evidence="2" id="KW-0808">Transferase</keyword>
<organism evidence="2 3">
    <name type="scientific">Streptomyces hainanensis</name>
    <dbReference type="NCBI Taxonomy" id="402648"/>
    <lineage>
        <taxon>Bacteria</taxon>
        <taxon>Bacillati</taxon>
        <taxon>Actinomycetota</taxon>
        <taxon>Actinomycetes</taxon>
        <taxon>Kitasatosporales</taxon>
        <taxon>Streptomycetaceae</taxon>
        <taxon>Streptomyces</taxon>
    </lineage>
</organism>
<dbReference type="GO" id="GO:0016740">
    <property type="term" value="F:transferase activity"/>
    <property type="evidence" value="ECO:0007669"/>
    <property type="project" value="UniProtKB-KW"/>
</dbReference>
<sequence>MPEPTTLAWVARHLAPGERITATHPLRGGWTSRIIALTTSTGRELVLRSFLSPFFRHHAPGLLAREAAVLTLLRGTPIPAARLLALDPAGEHCAAPSLLMTRLPGTVRLTEDTGADLAALLVAIHRLAPADRPRPYQAWT</sequence>
<accession>A0A4R4T1J6</accession>
<dbReference type="Gene3D" id="3.30.200.20">
    <property type="entry name" value="Phosphorylase Kinase, domain 1"/>
    <property type="match status" value="1"/>
</dbReference>
<dbReference type="RefSeq" id="WP_165956233.1">
    <property type="nucleotide sequence ID" value="NZ_SMKI01000304.1"/>
</dbReference>
<dbReference type="EMBL" id="SMKI01000304">
    <property type="protein sequence ID" value="TDC70537.1"/>
    <property type="molecule type" value="Genomic_DNA"/>
</dbReference>
<dbReference type="Pfam" id="PF01636">
    <property type="entry name" value="APH"/>
    <property type="match status" value="1"/>
</dbReference>